<accession>A0A1Y1W4G7</accession>
<dbReference type="GO" id="GO:0016180">
    <property type="term" value="P:snRNA processing"/>
    <property type="evidence" value="ECO:0007669"/>
    <property type="project" value="InterPro"/>
</dbReference>
<dbReference type="InterPro" id="IPR001279">
    <property type="entry name" value="Metallo-B-lactamas"/>
</dbReference>
<dbReference type="RefSeq" id="XP_040741950.1">
    <property type="nucleotide sequence ID" value="XM_040888957.1"/>
</dbReference>
<keyword evidence="5" id="KW-1185">Reference proteome</keyword>
<dbReference type="PANTHER" id="PTHR46094:SF1">
    <property type="entry name" value="INTEGRATOR COMPLEX SUBUNIT 9"/>
    <property type="match status" value="1"/>
</dbReference>
<dbReference type="InterPro" id="IPR036866">
    <property type="entry name" value="RibonucZ/Hydroxyglut_hydro"/>
</dbReference>
<dbReference type="EMBL" id="MCFD01000010">
    <property type="protein sequence ID" value="ORX68136.1"/>
    <property type="molecule type" value="Genomic_DNA"/>
</dbReference>
<dbReference type="SUPFAM" id="SSF56281">
    <property type="entry name" value="Metallo-hydrolase/oxidoreductase"/>
    <property type="match status" value="1"/>
</dbReference>
<evidence type="ECO:0000256" key="2">
    <source>
        <dbReference type="ARBA" id="ARBA00023242"/>
    </source>
</evidence>
<dbReference type="OrthoDB" id="5600060at2759"/>
<gene>
    <name evidence="4" type="ORF">DL89DRAFT_27193</name>
</gene>
<comment type="caution">
    <text evidence="4">The sequence shown here is derived from an EMBL/GenBank/DDBJ whole genome shotgun (WGS) entry which is preliminary data.</text>
</comment>
<dbReference type="Gene3D" id="3.40.50.10890">
    <property type="match status" value="1"/>
</dbReference>
<dbReference type="STRING" id="61395.A0A1Y1W4G7"/>
<dbReference type="GeneID" id="63805605"/>
<dbReference type="Pfam" id="PF16661">
    <property type="entry name" value="Lactamase_B_6"/>
    <property type="match status" value="1"/>
</dbReference>
<proteinExistence type="predicted"/>
<feature type="domain" description="Metallo-beta-lactamase" evidence="3">
    <location>
        <begin position="21"/>
        <end position="178"/>
    </location>
</feature>
<organism evidence="4 5">
    <name type="scientific">Linderina pennispora</name>
    <dbReference type="NCBI Taxonomy" id="61395"/>
    <lineage>
        <taxon>Eukaryota</taxon>
        <taxon>Fungi</taxon>
        <taxon>Fungi incertae sedis</taxon>
        <taxon>Zoopagomycota</taxon>
        <taxon>Kickxellomycotina</taxon>
        <taxon>Kickxellomycetes</taxon>
        <taxon>Kickxellales</taxon>
        <taxon>Kickxellaceae</taxon>
        <taxon>Linderina</taxon>
    </lineage>
</organism>
<evidence type="ECO:0000259" key="3">
    <source>
        <dbReference type="Pfam" id="PF16661"/>
    </source>
</evidence>
<dbReference type="Gene3D" id="3.60.15.10">
    <property type="entry name" value="Ribonuclease Z/Hydroxyacylglutathione hydrolase-like"/>
    <property type="match status" value="1"/>
</dbReference>
<comment type="subcellular location">
    <subcellularLocation>
        <location evidence="1">Nucleus</location>
    </subcellularLocation>
</comment>
<sequence>MPNICVTPFCPHEKYHLFLCELDDTTFIVDAGWQIEPLDTPQSANDKAARTSQRLDPVSTLSTVNWALIDFILISNYEQMALLPYITEYTEFSGPVYATEPTKSYGRCVLEEQMQFAYTTSSSASQKYLYSQRDIIAAMEKITDVRHNEIVSPMPFVQAYTRSSGYCIGGGNWTVEYKGHRTAFVSTSALACLHPQEYDPSCIAEAQAIVYCDVSDPQMQGNMDGENIQVTQRLNQLCSTAIATLKQRGRVMLVGEPYGVTQDILQAVIENSISLNLPLPQVVVVSPVGERALQYGNIMGEWLCESKQALLYLPEYPFLDKELRQKGHLHFVESLGDLARRHIPQGTWFVIASPRDTRTIEHFIRQWRLDAQTCSSADMAASTGMARFSILMHDDDVVAAQALVDRLAATAEMTYCPVPRRFTAQTVEQTLRGAGRAQHVLVPSHVYARLSTSHWEFALCEFSHLNATLVSLDTDRHLPLNIQRELADSMRAQHRQHSLVTGVLALAAGNIRLECEQLVKPPKAEVVVDVAKWTPEALAEELTANGLDAAADHPNVRVAVPGGTAVIRMDSEQWQVDCTSASAQWVVFDTLKRVLES</sequence>
<evidence type="ECO:0000256" key="1">
    <source>
        <dbReference type="ARBA" id="ARBA00004123"/>
    </source>
</evidence>
<reference evidence="4 5" key="1">
    <citation type="submission" date="2016-07" db="EMBL/GenBank/DDBJ databases">
        <title>Pervasive Adenine N6-methylation of Active Genes in Fungi.</title>
        <authorList>
            <consortium name="DOE Joint Genome Institute"/>
            <person name="Mondo S.J."/>
            <person name="Dannebaum R.O."/>
            <person name="Kuo R.C."/>
            <person name="Labutti K."/>
            <person name="Haridas S."/>
            <person name="Kuo A."/>
            <person name="Salamov A."/>
            <person name="Ahrendt S.R."/>
            <person name="Lipzen A."/>
            <person name="Sullivan W."/>
            <person name="Andreopoulos W.B."/>
            <person name="Clum A."/>
            <person name="Lindquist E."/>
            <person name="Daum C."/>
            <person name="Ramamoorthy G.K."/>
            <person name="Gryganskyi A."/>
            <person name="Culley D."/>
            <person name="Magnuson J.K."/>
            <person name="James T.Y."/>
            <person name="O'Malley M.A."/>
            <person name="Stajich J.E."/>
            <person name="Spatafora J.W."/>
            <person name="Visel A."/>
            <person name="Grigoriev I.V."/>
        </authorList>
    </citation>
    <scope>NUCLEOTIDE SEQUENCE [LARGE SCALE GENOMIC DNA]</scope>
    <source>
        <strain evidence="4 5">ATCC 12442</strain>
    </source>
</reference>
<dbReference type="AlphaFoldDB" id="A0A1Y1W4G7"/>
<dbReference type="Proteomes" id="UP000193922">
    <property type="component" value="Unassembled WGS sequence"/>
</dbReference>
<protein>
    <recommendedName>
        <fullName evidence="3">Metallo-beta-lactamase domain-containing protein</fullName>
    </recommendedName>
</protein>
<evidence type="ECO:0000313" key="4">
    <source>
        <dbReference type="EMBL" id="ORX68136.1"/>
    </source>
</evidence>
<dbReference type="GO" id="GO:0032039">
    <property type="term" value="C:integrator complex"/>
    <property type="evidence" value="ECO:0007669"/>
    <property type="project" value="InterPro"/>
</dbReference>
<dbReference type="PANTHER" id="PTHR46094">
    <property type="entry name" value="INTEGRATOR COMPLEX SUBUNIT 9"/>
    <property type="match status" value="1"/>
</dbReference>
<evidence type="ECO:0000313" key="5">
    <source>
        <dbReference type="Proteomes" id="UP000193922"/>
    </source>
</evidence>
<dbReference type="InterPro" id="IPR027074">
    <property type="entry name" value="Integrator_9su"/>
</dbReference>
<keyword evidence="2" id="KW-0539">Nucleus</keyword>
<name>A0A1Y1W4G7_9FUNG</name>